<feature type="region of interest" description="Disordered" evidence="1">
    <location>
        <begin position="129"/>
        <end position="151"/>
    </location>
</feature>
<proteinExistence type="predicted"/>
<dbReference type="PANTHER" id="PTHR30522">
    <property type="entry name" value="NUCLEOSIDE TRIPHOSPHATE PYROPHOSPHOHYDROLASE"/>
    <property type="match status" value="1"/>
</dbReference>
<dbReference type="InterPro" id="IPR048015">
    <property type="entry name" value="NTP-PPase_MazG-like_N"/>
</dbReference>
<dbReference type="EMBL" id="JAHBBD010000012">
    <property type="protein sequence ID" value="MBW3082980.1"/>
    <property type="molecule type" value="Genomic_DNA"/>
</dbReference>
<evidence type="ECO:0000256" key="1">
    <source>
        <dbReference type="SAM" id="MobiDB-lite"/>
    </source>
</evidence>
<evidence type="ECO:0000259" key="2">
    <source>
        <dbReference type="Pfam" id="PF03819"/>
    </source>
</evidence>
<feature type="domain" description="NTP pyrophosphohydrolase MazG-like" evidence="2">
    <location>
        <begin position="53"/>
        <end position="128"/>
    </location>
</feature>
<dbReference type="Proteomes" id="UP000812844">
    <property type="component" value="Unassembled WGS sequence"/>
</dbReference>
<name>A0ABS6W912_9BIFI</name>
<evidence type="ECO:0000313" key="4">
    <source>
        <dbReference type="Proteomes" id="UP000812844"/>
    </source>
</evidence>
<feature type="compositionally biased region" description="Gly residues" evidence="1">
    <location>
        <begin position="135"/>
        <end position="149"/>
    </location>
</feature>
<dbReference type="InterPro" id="IPR004518">
    <property type="entry name" value="MazG-like_dom"/>
</dbReference>
<gene>
    <name evidence="3" type="ORF">KIH73_06280</name>
</gene>
<evidence type="ECO:0000313" key="3">
    <source>
        <dbReference type="EMBL" id="MBW3082980.1"/>
    </source>
</evidence>
<accession>A0ABS6W912</accession>
<sequence>MTQAAHDDYQLPEGFERCPKLRPVAEATSALERVRAVVTILANPGGCPWDGKQTNRTLLRNLIEETYEYVDTVEAGDREGMREELGDLLLQSVFQGVVCEKDDADPFTLDEVCDRLVDKLVTRHPAVFAPDAGDGADGSDGAEGAGGSGRSPEEVLALWNAMKRKEKHRTSVLEGISHSQGAFLRAAKVVHRIAGSEHADRLFQAFDHAIRDDADAEAGERYADEILAVIRRADADGVDVETALRNRLRDVEAAVAQAERG</sequence>
<dbReference type="RefSeq" id="WP_219081663.1">
    <property type="nucleotide sequence ID" value="NZ_JAHBBD010000012.1"/>
</dbReference>
<dbReference type="PANTHER" id="PTHR30522:SF0">
    <property type="entry name" value="NUCLEOSIDE TRIPHOSPHATE PYROPHOSPHOHYDROLASE"/>
    <property type="match status" value="1"/>
</dbReference>
<comment type="caution">
    <text evidence="3">The sequence shown here is derived from an EMBL/GenBank/DDBJ whole genome shotgun (WGS) entry which is preliminary data.</text>
</comment>
<protein>
    <submittedName>
        <fullName evidence="3">Nucleotide pyrophosphohydrolase</fullName>
    </submittedName>
</protein>
<keyword evidence="4" id="KW-1185">Reference proteome</keyword>
<organism evidence="3 4">
    <name type="scientific">Bifidobacterium phasiani</name>
    <dbReference type="NCBI Taxonomy" id="2834431"/>
    <lineage>
        <taxon>Bacteria</taxon>
        <taxon>Bacillati</taxon>
        <taxon>Actinomycetota</taxon>
        <taxon>Actinomycetes</taxon>
        <taxon>Bifidobacteriales</taxon>
        <taxon>Bifidobacteriaceae</taxon>
        <taxon>Bifidobacterium</taxon>
    </lineage>
</organism>
<reference evidence="3 4" key="1">
    <citation type="submission" date="2021-05" db="EMBL/GenBank/DDBJ databases">
        <title>Phylogenetic classification of ten novel species belonging to the genus Bifidobacterium comprising B. colchicus sp. nov., B. abeli sp. nov., B. bicoloris sp. nov., B. guerezis sp. nov., B. rosaliae sp. nov., B. santillanensis sp. nov., B. argentati sp. nov., B. amazzoni sp. nov., B. pluviali sp. nov., and B. pinnaculum sp. nov.</title>
        <authorList>
            <person name="Lugli G.A."/>
            <person name="Ruiz Garcia L."/>
            <person name="Margolles A."/>
            <person name="Ventura M."/>
        </authorList>
    </citation>
    <scope>NUCLEOTIDE SEQUENCE [LARGE SCALE GENOMIC DNA]</scope>
    <source>
        <strain evidence="3 4">6T3</strain>
    </source>
</reference>
<dbReference type="Pfam" id="PF03819">
    <property type="entry name" value="MazG"/>
    <property type="match status" value="1"/>
</dbReference>
<dbReference type="InterPro" id="IPR011551">
    <property type="entry name" value="NTP_PyrPHydrolase_MazG"/>
</dbReference>
<dbReference type="CDD" id="cd11528">
    <property type="entry name" value="NTP-PPase_MazG_Nterm"/>
    <property type="match status" value="1"/>
</dbReference>